<gene>
    <name evidence="2" type="ORF">SUTMEG_17670</name>
</gene>
<dbReference type="RefSeq" id="WP_120177437.1">
    <property type="nucleotide sequence ID" value="NZ_AP018786.1"/>
</dbReference>
<dbReference type="Pfam" id="PF19991">
    <property type="entry name" value="HMA_2"/>
    <property type="match status" value="1"/>
</dbReference>
<accession>A0A2Z6IGK5</accession>
<name>A0A2Z6IGK5_9BURK</name>
<dbReference type="AlphaFoldDB" id="A0A2Z6IGK5"/>
<evidence type="ECO:0008006" key="4">
    <source>
        <dbReference type="Google" id="ProtNLM"/>
    </source>
</evidence>
<reference evidence="2 3" key="1">
    <citation type="journal article" date="2018" name="Int. J. Syst. Evol. Microbiol.">
        <title>Mesosutterella multiformis gen. nov., sp. nov., a member of the family Sutterellaceae and Sutterella megalosphaeroides sp. nov., isolated from human faeces.</title>
        <authorList>
            <person name="Sakamoto M."/>
            <person name="Ikeyama N."/>
            <person name="Kunihiro T."/>
            <person name="Iino T."/>
            <person name="Yuki M."/>
            <person name="Ohkuma M."/>
        </authorList>
    </citation>
    <scope>NUCLEOTIDE SEQUENCE [LARGE SCALE GENOMIC DNA]</scope>
    <source>
        <strain evidence="2 3">6FBBBH3</strain>
    </source>
</reference>
<dbReference type="EMBL" id="AP018786">
    <property type="protein sequence ID" value="BBF23876.1"/>
    <property type="molecule type" value="Genomic_DNA"/>
</dbReference>
<protein>
    <recommendedName>
        <fullName evidence="4">HMA domain-containing protein</fullName>
    </recommendedName>
</protein>
<dbReference type="OrthoDB" id="9155112at2"/>
<keyword evidence="3" id="KW-1185">Reference proteome</keyword>
<evidence type="ECO:0000256" key="1">
    <source>
        <dbReference type="SAM" id="Phobius"/>
    </source>
</evidence>
<dbReference type="KEGG" id="sutt:SUTMEG_17670"/>
<proteinExistence type="predicted"/>
<keyword evidence="1" id="KW-0472">Membrane</keyword>
<feature type="transmembrane region" description="Helical" evidence="1">
    <location>
        <begin position="174"/>
        <end position="190"/>
    </location>
</feature>
<evidence type="ECO:0000313" key="3">
    <source>
        <dbReference type="Proteomes" id="UP000271003"/>
    </source>
</evidence>
<keyword evidence="1" id="KW-1133">Transmembrane helix</keyword>
<dbReference type="Proteomes" id="UP000271003">
    <property type="component" value="Chromosome"/>
</dbReference>
<keyword evidence="1" id="KW-0812">Transmembrane</keyword>
<organism evidence="2 3">
    <name type="scientific">Sutterella megalosphaeroides</name>
    <dbReference type="NCBI Taxonomy" id="2494234"/>
    <lineage>
        <taxon>Bacteria</taxon>
        <taxon>Pseudomonadati</taxon>
        <taxon>Pseudomonadota</taxon>
        <taxon>Betaproteobacteria</taxon>
        <taxon>Burkholderiales</taxon>
        <taxon>Sutterellaceae</taxon>
        <taxon>Sutterella</taxon>
    </lineage>
</organism>
<sequence length="196" mass="21036">MTIYESVRSLTPGRARLRHEALRGLATDEVESLVETVRNMDGITGVTINPRVGSLLVTWDTEKTDARTLLEAAEWFLASREALVSTEAAEASCDAASETSCSCFSALKAGAEMLDRVEHLIEPAGGRILDGLSPFLAPDVKKGGRARRVTQNRLMLAGFAGSLAALAVRGTAAHVVLGGVFTALLTVHLWQHRRVL</sequence>
<evidence type="ECO:0000313" key="2">
    <source>
        <dbReference type="EMBL" id="BBF23876.1"/>
    </source>
</evidence>